<dbReference type="EMBL" id="BPLR01011739">
    <property type="protein sequence ID" value="GIY48635.1"/>
    <property type="molecule type" value="Genomic_DNA"/>
</dbReference>
<protein>
    <submittedName>
        <fullName evidence="1">Uncharacterized protein</fullName>
    </submittedName>
</protein>
<dbReference type="Proteomes" id="UP001054945">
    <property type="component" value="Unassembled WGS sequence"/>
</dbReference>
<evidence type="ECO:0000313" key="1">
    <source>
        <dbReference type="EMBL" id="GIY48635.1"/>
    </source>
</evidence>
<name>A0AAV4TUN7_CAEEX</name>
<evidence type="ECO:0000313" key="2">
    <source>
        <dbReference type="Proteomes" id="UP001054945"/>
    </source>
</evidence>
<dbReference type="AlphaFoldDB" id="A0AAV4TUN7"/>
<keyword evidence="2" id="KW-1185">Reference proteome</keyword>
<sequence>TRSHSFISAFSAIGILYFSDRIKGGNLITFNDAKLGIHASVTFHTARAVGEIEVRNITAIFIFEAKPISTDRQVYRFALLASSSCPSGNSIRDRGCLSVTKKEKEKERHE</sequence>
<reference evidence="1 2" key="1">
    <citation type="submission" date="2021-06" db="EMBL/GenBank/DDBJ databases">
        <title>Caerostris extrusa draft genome.</title>
        <authorList>
            <person name="Kono N."/>
            <person name="Arakawa K."/>
        </authorList>
    </citation>
    <scope>NUCLEOTIDE SEQUENCE [LARGE SCALE GENOMIC DNA]</scope>
</reference>
<organism evidence="1 2">
    <name type="scientific">Caerostris extrusa</name>
    <name type="common">Bark spider</name>
    <name type="synonym">Caerostris bankana</name>
    <dbReference type="NCBI Taxonomy" id="172846"/>
    <lineage>
        <taxon>Eukaryota</taxon>
        <taxon>Metazoa</taxon>
        <taxon>Ecdysozoa</taxon>
        <taxon>Arthropoda</taxon>
        <taxon>Chelicerata</taxon>
        <taxon>Arachnida</taxon>
        <taxon>Araneae</taxon>
        <taxon>Araneomorphae</taxon>
        <taxon>Entelegynae</taxon>
        <taxon>Araneoidea</taxon>
        <taxon>Araneidae</taxon>
        <taxon>Caerostris</taxon>
    </lineage>
</organism>
<accession>A0AAV4TUN7</accession>
<feature type="non-terminal residue" evidence="1">
    <location>
        <position position="1"/>
    </location>
</feature>
<gene>
    <name evidence="1" type="ORF">CEXT_53821</name>
</gene>
<comment type="caution">
    <text evidence="1">The sequence shown here is derived from an EMBL/GenBank/DDBJ whole genome shotgun (WGS) entry which is preliminary data.</text>
</comment>
<proteinExistence type="predicted"/>